<feature type="signal peptide" evidence="2">
    <location>
        <begin position="1"/>
        <end position="21"/>
    </location>
</feature>
<feature type="compositionally biased region" description="Low complexity" evidence="1">
    <location>
        <begin position="91"/>
        <end position="101"/>
    </location>
</feature>
<evidence type="ECO:0000313" key="3">
    <source>
        <dbReference type="EMBL" id="TYT32375.1"/>
    </source>
</evidence>
<feature type="chain" id="PRO_5046288480" evidence="2">
    <location>
        <begin position="22"/>
        <end position="334"/>
    </location>
</feature>
<evidence type="ECO:0000256" key="2">
    <source>
        <dbReference type="SAM" id="SignalP"/>
    </source>
</evidence>
<feature type="compositionally biased region" description="Basic and acidic residues" evidence="1">
    <location>
        <begin position="288"/>
        <end position="298"/>
    </location>
</feature>
<protein>
    <submittedName>
        <fullName evidence="3">Uncharacterized protein</fullName>
    </submittedName>
</protein>
<dbReference type="Proteomes" id="UP000323910">
    <property type="component" value="Unassembled WGS sequence"/>
</dbReference>
<proteinExistence type="predicted"/>
<organism evidence="3 4">
    <name type="scientific">Lelliottia nimipressuralis</name>
    <dbReference type="NCBI Taxonomy" id="69220"/>
    <lineage>
        <taxon>Bacteria</taxon>
        <taxon>Pseudomonadati</taxon>
        <taxon>Pseudomonadota</taxon>
        <taxon>Gammaproteobacteria</taxon>
        <taxon>Enterobacterales</taxon>
        <taxon>Enterobacteriaceae</taxon>
        <taxon>Lelliottia</taxon>
    </lineage>
</organism>
<gene>
    <name evidence="3" type="ORF">FZO59_14110</name>
</gene>
<feature type="compositionally biased region" description="Gly residues" evidence="1">
    <location>
        <begin position="316"/>
        <end position="334"/>
    </location>
</feature>
<keyword evidence="4" id="KW-1185">Reference proteome</keyword>
<evidence type="ECO:0000313" key="4">
    <source>
        <dbReference type="Proteomes" id="UP000323910"/>
    </source>
</evidence>
<accession>A0ABY3P1D9</accession>
<feature type="region of interest" description="Disordered" evidence="1">
    <location>
        <begin position="281"/>
        <end position="334"/>
    </location>
</feature>
<feature type="region of interest" description="Disordered" evidence="1">
    <location>
        <begin position="61"/>
        <end position="101"/>
    </location>
</feature>
<sequence>MKSVKILALLVSMAVSGSVFADSFNDATQAASAAHDAVNQAISNSATADANSKTTNAAYNDVTSRDGSGRFNADGSFSQSTVDAAEKARAEATNAHAAQTKAEADSMAADAAVSGSAMKAQVNDQQAAQIAADAVVTGAGLTKANVQRTRAQIVAGGVSEVNAQKQAELAAKGAALTVANQQRTQMQIDAKAAAESIANYGMKGNLNLTAQYSQPTQQVNYSGTSTRPATGSINVAASTLSPSTKVSATVNGKTVSTTAGELAKVAPQIQVSIPHVDAIINSPVHSSNGHDKSNKSSEHGTGNGGNNAANTNSAHGLGGGEHIGGGRSGGGFHY</sequence>
<comment type="caution">
    <text evidence="3">The sequence shown here is derived from an EMBL/GenBank/DDBJ whole genome shotgun (WGS) entry which is preliminary data.</text>
</comment>
<name>A0ABY3P1D9_9ENTR</name>
<keyword evidence="2" id="KW-0732">Signal</keyword>
<dbReference type="RefSeq" id="WP_129036031.1">
    <property type="nucleotide sequence ID" value="NZ_SDDX01000021.1"/>
</dbReference>
<evidence type="ECO:0000256" key="1">
    <source>
        <dbReference type="SAM" id="MobiDB-lite"/>
    </source>
</evidence>
<reference evidence="3 4" key="1">
    <citation type="submission" date="2019-08" db="EMBL/GenBank/DDBJ databases">
        <title>The draft genome of Lelliottia nimipressuralis strain CICC 24156.</title>
        <authorList>
            <person name="Wu W."/>
            <person name="Feng Y."/>
            <person name="Zong Z."/>
        </authorList>
    </citation>
    <scope>NUCLEOTIDE SEQUENCE [LARGE SCALE GENOMIC DNA]</scope>
    <source>
        <strain evidence="3 4">CICC 24156</strain>
    </source>
</reference>
<dbReference type="EMBL" id="VTFR01000006">
    <property type="protein sequence ID" value="TYT32375.1"/>
    <property type="molecule type" value="Genomic_DNA"/>
</dbReference>